<comment type="caution">
    <text evidence="1">The sequence shown here is derived from an EMBL/GenBank/DDBJ whole genome shotgun (WGS) entry which is preliminary data.</text>
</comment>
<keyword evidence="2" id="KW-1185">Reference proteome</keyword>
<gene>
    <name evidence="1" type="ORF">F5144DRAFT_246210</name>
</gene>
<accession>A0ACB7PCH3</accession>
<protein>
    <submittedName>
        <fullName evidence="1">Uncharacterized protein</fullName>
    </submittedName>
</protein>
<dbReference type="EMBL" id="JAGIZQ010000004">
    <property type="protein sequence ID" value="KAH6632244.1"/>
    <property type="molecule type" value="Genomic_DNA"/>
</dbReference>
<sequence length="379" mass="43228">MPRKASPEVPPHEAHHRLRTQIESSHRERILWQSGMWYRQPRLSLKTIRKDMGLSHIQSCCNKSAPIYVLEDIDLDFTIWDLLYALLHNYIYRRWFQPYRTEIDNGQFLVQPMGVRSLPEGVMADTPTRISKTAHFVESLGRAICAHAENAQRRIGQRTYGEYGEGFSDMAKSVLIGLLRIIGPGALRSRHNDPVEPQRFLLVQPLFHAVATVLRGSDFDVFTQDISQIPVLLVLTGINEGLSAPITFDHIADQVVIHRDQPTDSVQSAETTLSTAVGFLIDLEKRELAAFGSKPDFSNEPRRSLFVTDRMLKLYGRSYEWKAADVPQGSSANWVDTDIYQEWAGEGAEYGEYTAQEWERSARRLAYPTARGEDVWEPL</sequence>
<evidence type="ECO:0000313" key="1">
    <source>
        <dbReference type="EMBL" id="KAH6632244.1"/>
    </source>
</evidence>
<dbReference type="Proteomes" id="UP000724584">
    <property type="component" value="Unassembled WGS sequence"/>
</dbReference>
<proteinExistence type="predicted"/>
<organism evidence="1 2">
    <name type="scientific">Chaetomium tenue</name>
    <dbReference type="NCBI Taxonomy" id="1854479"/>
    <lineage>
        <taxon>Eukaryota</taxon>
        <taxon>Fungi</taxon>
        <taxon>Dikarya</taxon>
        <taxon>Ascomycota</taxon>
        <taxon>Pezizomycotina</taxon>
        <taxon>Sordariomycetes</taxon>
        <taxon>Sordariomycetidae</taxon>
        <taxon>Sordariales</taxon>
        <taxon>Chaetomiaceae</taxon>
        <taxon>Chaetomium</taxon>
    </lineage>
</organism>
<evidence type="ECO:0000313" key="2">
    <source>
        <dbReference type="Proteomes" id="UP000724584"/>
    </source>
</evidence>
<name>A0ACB7PCH3_9PEZI</name>
<reference evidence="1 2" key="1">
    <citation type="journal article" date="2021" name="Nat. Commun.">
        <title>Genetic determinants of endophytism in the Arabidopsis root mycobiome.</title>
        <authorList>
            <person name="Mesny F."/>
            <person name="Miyauchi S."/>
            <person name="Thiergart T."/>
            <person name="Pickel B."/>
            <person name="Atanasova L."/>
            <person name="Karlsson M."/>
            <person name="Huettel B."/>
            <person name="Barry K.W."/>
            <person name="Haridas S."/>
            <person name="Chen C."/>
            <person name="Bauer D."/>
            <person name="Andreopoulos W."/>
            <person name="Pangilinan J."/>
            <person name="LaButti K."/>
            <person name="Riley R."/>
            <person name="Lipzen A."/>
            <person name="Clum A."/>
            <person name="Drula E."/>
            <person name="Henrissat B."/>
            <person name="Kohler A."/>
            <person name="Grigoriev I.V."/>
            <person name="Martin F.M."/>
            <person name="Hacquard S."/>
        </authorList>
    </citation>
    <scope>NUCLEOTIDE SEQUENCE [LARGE SCALE GENOMIC DNA]</scope>
    <source>
        <strain evidence="1 2">MPI-SDFR-AT-0079</strain>
    </source>
</reference>